<feature type="domain" description="Vps72/YL1 C-terminal" evidence="2">
    <location>
        <begin position="160"/>
        <end position="189"/>
    </location>
</feature>
<feature type="compositionally biased region" description="Acidic residues" evidence="1">
    <location>
        <begin position="77"/>
        <end position="86"/>
    </location>
</feature>
<feature type="compositionally biased region" description="Basic residues" evidence="1">
    <location>
        <begin position="97"/>
        <end position="109"/>
    </location>
</feature>
<dbReference type="SMART" id="SM00993">
    <property type="entry name" value="YL1_C"/>
    <property type="match status" value="1"/>
</dbReference>
<accession>A0A7S3NEZ1</accession>
<protein>
    <recommendedName>
        <fullName evidence="2">Vps72/YL1 C-terminal domain-containing protein</fullName>
    </recommendedName>
</protein>
<dbReference type="Pfam" id="PF08265">
    <property type="entry name" value="YL1_C"/>
    <property type="match status" value="1"/>
</dbReference>
<feature type="region of interest" description="Disordered" evidence="1">
    <location>
        <begin position="1"/>
        <end position="42"/>
    </location>
</feature>
<name>A0A7S3NEZ1_9STRA</name>
<proteinExistence type="predicted"/>
<evidence type="ECO:0000313" key="3">
    <source>
        <dbReference type="EMBL" id="CAE0362996.1"/>
    </source>
</evidence>
<gene>
    <name evidence="3" type="ORF">ALAG00032_LOCUS3737</name>
</gene>
<dbReference type="AlphaFoldDB" id="A0A7S3NEZ1"/>
<feature type="compositionally biased region" description="Basic and acidic residues" evidence="1">
    <location>
        <begin position="87"/>
        <end position="96"/>
    </location>
</feature>
<feature type="region of interest" description="Disordered" evidence="1">
    <location>
        <begin position="209"/>
        <end position="301"/>
    </location>
</feature>
<dbReference type="EMBL" id="HBIJ01005293">
    <property type="protein sequence ID" value="CAE0362996.1"/>
    <property type="molecule type" value="Transcribed_RNA"/>
</dbReference>
<evidence type="ECO:0000256" key="1">
    <source>
        <dbReference type="SAM" id="MobiDB-lite"/>
    </source>
</evidence>
<reference evidence="3" key="1">
    <citation type="submission" date="2021-01" db="EMBL/GenBank/DDBJ databases">
        <authorList>
            <person name="Corre E."/>
            <person name="Pelletier E."/>
            <person name="Niang G."/>
            <person name="Scheremetjew M."/>
            <person name="Finn R."/>
            <person name="Kale V."/>
            <person name="Holt S."/>
            <person name="Cochrane G."/>
            <person name="Meng A."/>
            <person name="Brown T."/>
            <person name="Cohen L."/>
        </authorList>
    </citation>
    <scope>NUCLEOTIDE SEQUENCE</scope>
    <source>
        <strain evidence="3">CCMP1510</strain>
    </source>
</reference>
<evidence type="ECO:0000259" key="2">
    <source>
        <dbReference type="SMART" id="SM00993"/>
    </source>
</evidence>
<feature type="compositionally biased region" description="Basic residues" evidence="1">
    <location>
        <begin position="24"/>
        <end position="38"/>
    </location>
</feature>
<organism evidence="3">
    <name type="scientific">Aureoumbra lagunensis</name>
    <dbReference type="NCBI Taxonomy" id="44058"/>
    <lineage>
        <taxon>Eukaryota</taxon>
        <taxon>Sar</taxon>
        <taxon>Stramenopiles</taxon>
        <taxon>Ochrophyta</taxon>
        <taxon>Pelagophyceae</taxon>
        <taxon>Pelagomonadales</taxon>
        <taxon>Aureoumbra</taxon>
    </lineage>
</organism>
<dbReference type="InterPro" id="IPR013272">
    <property type="entry name" value="Vps72/YL1_C"/>
</dbReference>
<feature type="region of interest" description="Disordered" evidence="1">
    <location>
        <begin position="76"/>
        <end position="120"/>
    </location>
</feature>
<sequence length="323" mass="37181">MKHKPKRDGRSAWNETVREMSNQGKKREKRETRQRRAAATKNRYVVAATTDEELKELRYAARIDDMLGYRENKVTATEEEDDEFLLDDDKNQDRTKVPKRSSYKKKKSPKYSDEDKARELRHRPRPLVQILLEHFGDGHTDGPDWFTSFVPPNLRRPYHKICYVTGRPAKYTDPVTGLHFADRHALNHLREHPPEWVRASAPSSFFHDTLQSIQQARSKKKSSSLLKVDQDLSPPNPPPPKRRRLVKPAGNAVRNTKKRKKKSDNEHLEATTDGAVNPNSINDIEDDHAPVEAPSPAPSFIDQAHEEVPSLPMMFTTTTDNEL</sequence>